<dbReference type="Proteomes" id="UP000015729">
    <property type="component" value="Unassembled WGS sequence"/>
</dbReference>
<dbReference type="AlphaFoldDB" id="S6T692"/>
<gene>
    <name evidence="3" type="ORF">A244_31529</name>
</gene>
<evidence type="ECO:0000256" key="1">
    <source>
        <dbReference type="ARBA" id="ARBA00023002"/>
    </source>
</evidence>
<dbReference type="GO" id="GO:0016491">
    <property type="term" value="F:oxidoreductase activity"/>
    <property type="evidence" value="ECO:0007669"/>
    <property type="project" value="UniProtKB-KW"/>
</dbReference>
<sequence>MFIDYEIAVVGAGITGASIAAKLCSAGVSVALIDKGAAGSLGASGYSGGLVRLYDSDPLLMELA</sequence>
<dbReference type="SUPFAM" id="SSF51905">
    <property type="entry name" value="FAD/NAD(P)-binding domain"/>
    <property type="match status" value="1"/>
</dbReference>
<keyword evidence="1" id="KW-0560">Oxidoreductase</keyword>
<dbReference type="GO" id="GO:0005737">
    <property type="term" value="C:cytoplasm"/>
    <property type="evidence" value="ECO:0007669"/>
    <property type="project" value="TreeGrafter"/>
</dbReference>
<evidence type="ECO:0000313" key="3">
    <source>
        <dbReference type="EMBL" id="EPN38642.1"/>
    </source>
</evidence>
<name>S6T692_PSESF</name>
<dbReference type="PANTHER" id="PTHR13847">
    <property type="entry name" value="SARCOSINE DEHYDROGENASE-RELATED"/>
    <property type="match status" value="1"/>
</dbReference>
<comment type="caution">
    <text evidence="3">The sequence shown here is derived from an EMBL/GenBank/DDBJ whole genome shotgun (WGS) entry which is preliminary data.</text>
</comment>
<dbReference type="Gene3D" id="3.50.50.60">
    <property type="entry name" value="FAD/NAD(P)-binding domain"/>
    <property type="match status" value="1"/>
</dbReference>
<organism evidence="3 4">
    <name type="scientific">Pseudomonas syringae pv. actinidiae ICMP 18807</name>
    <dbReference type="NCBI Taxonomy" id="1194404"/>
    <lineage>
        <taxon>Bacteria</taxon>
        <taxon>Pseudomonadati</taxon>
        <taxon>Pseudomonadota</taxon>
        <taxon>Gammaproteobacteria</taxon>
        <taxon>Pseudomonadales</taxon>
        <taxon>Pseudomonadaceae</taxon>
        <taxon>Pseudomonas</taxon>
        <taxon>Pseudomonas syringae</taxon>
    </lineage>
</organism>
<evidence type="ECO:0000313" key="4">
    <source>
        <dbReference type="Proteomes" id="UP000015729"/>
    </source>
</evidence>
<accession>S6T692</accession>
<protein>
    <submittedName>
        <fullName evidence="3">FAD-binding oxidoreductase</fullName>
    </submittedName>
</protein>
<dbReference type="InterPro" id="IPR036188">
    <property type="entry name" value="FAD/NAD-bd_sf"/>
</dbReference>
<proteinExistence type="predicted"/>
<dbReference type="EMBL" id="AOKG01002169">
    <property type="protein sequence ID" value="EPN38642.1"/>
    <property type="molecule type" value="Genomic_DNA"/>
</dbReference>
<feature type="non-terminal residue" evidence="3">
    <location>
        <position position="64"/>
    </location>
</feature>
<evidence type="ECO:0000259" key="2">
    <source>
        <dbReference type="Pfam" id="PF01266"/>
    </source>
</evidence>
<dbReference type="InterPro" id="IPR006076">
    <property type="entry name" value="FAD-dep_OxRdtase"/>
</dbReference>
<reference evidence="3 4" key="1">
    <citation type="journal article" date="2013" name="PLoS Pathog.">
        <title>Genomic analysis of the Kiwifruit pathogen Pseudomonas syringae pv. actinidiae provides insight into the origins of an emergent plant disease.</title>
        <authorList>
            <person name="McCann H.C."/>
            <person name="Rikkerink E.H."/>
            <person name="Bertels F."/>
            <person name="Fiers M."/>
            <person name="Lu A."/>
            <person name="Rees-George J."/>
            <person name="Andersen M.T."/>
            <person name="Gleave A.P."/>
            <person name="Haubold B."/>
            <person name="Wohlers M.W."/>
            <person name="Guttman D.S."/>
            <person name="Wang P.W."/>
            <person name="Straub C."/>
            <person name="Vanneste J.L."/>
            <person name="Rainey P.B."/>
            <person name="Templeton M.D."/>
        </authorList>
    </citation>
    <scope>NUCLEOTIDE SEQUENCE [LARGE SCALE GENOMIC DNA]</scope>
    <source>
        <strain evidence="3 4">ICMP 18807</strain>
    </source>
</reference>
<dbReference type="Pfam" id="PF01266">
    <property type="entry name" value="DAO"/>
    <property type="match status" value="1"/>
</dbReference>
<feature type="domain" description="FAD dependent oxidoreductase" evidence="2">
    <location>
        <begin position="7"/>
        <end position="54"/>
    </location>
</feature>